<dbReference type="SUPFAM" id="SSF82866">
    <property type="entry name" value="Multidrug efflux transporter AcrB transmembrane domain"/>
    <property type="match status" value="2"/>
</dbReference>
<keyword evidence="5 6" id="KW-0472">Membrane</keyword>
<feature type="transmembrane region" description="Helical" evidence="6">
    <location>
        <begin position="264"/>
        <end position="287"/>
    </location>
</feature>
<dbReference type="PANTHER" id="PTHR33406">
    <property type="entry name" value="MEMBRANE PROTEIN MJ1562-RELATED"/>
    <property type="match status" value="1"/>
</dbReference>
<feature type="transmembrane region" description="Helical" evidence="6">
    <location>
        <begin position="20"/>
        <end position="38"/>
    </location>
</feature>
<sequence>MLEKWTNTIEQVLFRHRISVLFLFAVITVGLGIGASQLRMDAAFTKNIPLNHPYMKTYMEHREQFGGANSIMVAVEDVSGNIYNPKFFDVLRQVHDQLFFIPGVDRTQVKSLFSPSTRFTEVVEDGFRGGPVIPADFQADDVGLAQVKANVEKSGVIGRMVSDNYGAAMVTAQLLDWVPVPEEEQVAGQPTTRPMDVLAFAEQLEREIRAQYQDDDIKIHIIGFAKMAGDVADGAKDVVLFFLIAIAITAAMVYAFSRSISLTVLPLACSLVAVVWQLGGLTVLGFGLDPMSILVPFLVFAIGVSHGVQMINAVGRKVAEGLSAKVAAEAAFRGLLVPGMVALLSDTVGFLTLLSIDIGIIRELAITASLGVAVIILTNLVLLPVLLSYTRFSDRYLHRLQREHDKAHPLWDRLAGVAQPRASVVVIVLTAVLFAFGYMQAQTMKIGDLHAGAPALKSDSVYNLDTAFITENFSITTDVLTVIVEAFPEACTYHDVMTQIDRFQWRIENVKGVQSTASLSSVSKMVNGGYNEGNPKWRVLPRTTATLVQATSRIPTSSGLLNGNCSVMPVYLFLEDHKAETLSRVVEAVKREAELFNSDRLKFRLAAGPAGVMAATNEAVAAAQTPMMLYVYGAVFVLCLLSFRSLRATLAVILPLYVVSTLAQALMTYLEIGLTVSTLPVIALGVGIGVDYGIYILSTMTPLLREGVTPQTAFRQALHERGNAVIFTGITLAVGVSTWAFSSLKFQMDMGILLTFMFLVNMLAAILVLPALVQLFWRGRHRGNGIKVQAGDDAQEAPQGRAA</sequence>
<dbReference type="EMBL" id="BAABLF010000005">
    <property type="protein sequence ID" value="GAA5187874.1"/>
    <property type="molecule type" value="Genomic_DNA"/>
</dbReference>
<feature type="transmembrane region" description="Helical" evidence="6">
    <location>
        <begin position="293"/>
        <end position="314"/>
    </location>
</feature>
<evidence type="ECO:0000256" key="4">
    <source>
        <dbReference type="ARBA" id="ARBA00022989"/>
    </source>
</evidence>
<keyword evidence="9" id="KW-1185">Reference proteome</keyword>
<feature type="transmembrane region" description="Helical" evidence="6">
    <location>
        <begin position="368"/>
        <end position="389"/>
    </location>
</feature>
<feature type="transmembrane region" description="Helical" evidence="6">
    <location>
        <begin position="238"/>
        <end position="257"/>
    </location>
</feature>
<organism evidence="8 9">
    <name type="scientific">Ferrimonas gelatinilytica</name>
    <dbReference type="NCBI Taxonomy" id="1255257"/>
    <lineage>
        <taxon>Bacteria</taxon>
        <taxon>Pseudomonadati</taxon>
        <taxon>Pseudomonadota</taxon>
        <taxon>Gammaproteobacteria</taxon>
        <taxon>Alteromonadales</taxon>
        <taxon>Ferrimonadaceae</taxon>
        <taxon>Ferrimonas</taxon>
    </lineage>
</organism>
<feature type="transmembrane region" description="Helical" evidence="6">
    <location>
        <begin position="724"/>
        <end position="744"/>
    </location>
</feature>
<comment type="subcellular location">
    <subcellularLocation>
        <location evidence="1">Cell membrane</location>
        <topology evidence="1">Multi-pass membrane protein</topology>
    </subcellularLocation>
</comment>
<accession>A0ABP9RXF5</accession>
<feature type="transmembrane region" description="Helical" evidence="6">
    <location>
        <begin position="422"/>
        <end position="439"/>
    </location>
</feature>
<protein>
    <submittedName>
        <fullName evidence="8">MMPL family transporter</fullName>
    </submittedName>
</protein>
<evidence type="ECO:0000313" key="8">
    <source>
        <dbReference type="EMBL" id="GAA5187874.1"/>
    </source>
</evidence>
<proteinExistence type="predicted"/>
<feature type="transmembrane region" description="Helical" evidence="6">
    <location>
        <begin position="650"/>
        <end position="670"/>
    </location>
</feature>
<feature type="transmembrane region" description="Helical" evidence="6">
    <location>
        <begin position="335"/>
        <end position="356"/>
    </location>
</feature>
<dbReference type="InterPro" id="IPR000731">
    <property type="entry name" value="SSD"/>
</dbReference>
<dbReference type="InterPro" id="IPR004869">
    <property type="entry name" value="MMPL_dom"/>
</dbReference>
<evidence type="ECO:0000256" key="3">
    <source>
        <dbReference type="ARBA" id="ARBA00022692"/>
    </source>
</evidence>
<gene>
    <name evidence="8" type="ORF">GCM10025772_06520</name>
</gene>
<keyword evidence="3 6" id="KW-0812">Transmembrane</keyword>
<dbReference type="Gene3D" id="1.20.1640.10">
    <property type="entry name" value="Multidrug efflux transporter AcrB transmembrane domain"/>
    <property type="match status" value="2"/>
</dbReference>
<dbReference type="PANTHER" id="PTHR33406:SF10">
    <property type="entry name" value="SSD DOMAIN-CONTAINING PROTEIN"/>
    <property type="match status" value="1"/>
</dbReference>
<comment type="caution">
    <text evidence="8">The sequence shown here is derived from an EMBL/GenBank/DDBJ whole genome shotgun (WGS) entry which is preliminary data.</text>
</comment>
<dbReference type="PROSITE" id="PS50156">
    <property type="entry name" value="SSD"/>
    <property type="match status" value="1"/>
</dbReference>
<feature type="domain" description="SSD" evidence="7">
    <location>
        <begin position="230"/>
        <end position="389"/>
    </location>
</feature>
<evidence type="ECO:0000256" key="1">
    <source>
        <dbReference type="ARBA" id="ARBA00004651"/>
    </source>
</evidence>
<evidence type="ECO:0000256" key="5">
    <source>
        <dbReference type="ARBA" id="ARBA00023136"/>
    </source>
</evidence>
<reference evidence="9" key="1">
    <citation type="journal article" date="2019" name="Int. J. Syst. Evol. Microbiol.">
        <title>The Global Catalogue of Microorganisms (GCM) 10K type strain sequencing project: providing services to taxonomists for standard genome sequencing and annotation.</title>
        <authorList>
            <consortium name="The Broad Institute Genomics Platform"/>
            <consortium name="The Broad Institute Genome Sequencing Center for Infectious Disease"/>
            <person name="Wu L."/>
            <person name="Ma J."/>
        </authorList>
    </citation>
    <scope>NUCLEOTIDE SEQUENCE [LARGE SCALE GENOMIC DNA]</scope>
    <source>
        <strain evidence="9">JCM 18720</strain>
    </source>
</reference>
<feature type="transmembrane region" description="Helical" evidence="6">
    <location>
        <begin position="750"/>
        <end position="777"/>
    </location>
</feature>
<dbReference type="InterPro" id="IPR050545">
    <property type="entry name" value="Mycobact_MmpL"/>
</dbReference>
<evidence type="ECO:0000256" key="6">
    <source>
        <dbReference type="SAM" id="Phobius"/>
    </source>
</evidence>
<evidence type="ECO:0000313" key="9">
    <source>
        <dbReference type="Proteomes" id="UP001501600"/>
    </source>
</evidence>
<dbReference type="Pfam" id="PF03176">
    <property type="entry name" value="MMPL"/>
    <property type="match status" value="2"/>
</dbReference>
<dbReference type="RefSeq" id="WP_345315609.1">
    <property type="nucleotide sequence ID" value="NZ_BAABLF010000005.1"/>
</dbReference>
<keyword evidence="2" id="KW-1003">Cell membrane</keyword>
<name>A0ABP9RXF5_9GAMM</name>
<dbReference type="Proteomes" id="UP001501600">
    <property type="component" value="Unassembled WGS sequence"/>
</dbReference>
<evidence type="ECO:0000256" key="2">
    <source>
        <dbReference type="ARBA" id="ARBA00022475"/>
    </source>
</evidence>
<evidence type="ECO:0000259" key="7">
    <source>
        <dbReference type="PROSITE" id="PS50156"/>
    </source>
</evidence>
<feature type="transmembrane region" description="Helical" evidence="6">
    <location>
        <begin position="627"/>
        <end position="643"/>
    </location>
</feature>
<feature type="transmembrane region" description="Helical" evidence="6">
    <location>
        <begin position="682"/>
        <end position="704"/>
    </location>
</feature>
<keyword evidence="4 6" id="KW-1133">Transmembrane helix</keyword>